<sequence>MTDKELLSLERIRPSDVDQIRAELSRLECEGMVQ</sequence>
<protein>
    <submittedName>
        <fullName evidence="1">Uncharacterized protein</fullName>
    </submittedName>
</protein>
<organism evidence="1 2">
    <name type="scientific">Rhizobium subbaraonis</name>
    <dbReference type="NCBI Taxonomy" id="908946"/>
    <lineage>
        <taxon>Bacteria</taxon>
        <taxon>Pseudomonadati</taxon>
        <taxon>Pseudomonadota</taxon>
        <taxon>Alphaproteobacteria</taxon>
        <taxon>Hyphomicrobiales</taxon>
        <taxon>Rhizobiaceae</taxon>
        <taxon>Rhizobium/Agrobacterium group</taxon>
        <taxon>Rhizobium</taxon>
    </lineage>
</organism>
<reference evidence="1 2" key="1">
    <citation type="submission" date="2017-08" db="EMBL/GenBank/DDBJ databases">
        <authorList>
            <person name="de Groot N.N."/>
        </authorList>
    </citation>
    <scope>NUCLEOTIDE SEQUENCE [LARGE SCALE GENOMIC DNA]</scope>
    <source>
        <strain evidence="1 2">JC85</strain>
    </source>
</reference>
<gene>
    <name evidence="1" type="ORF">SAMN05892877_12721</name>
</gene>
<keyword evidence="2" id="KW-1185">Reference proteome</keyword>
<dbReference type="EMBL" id="OBQD01000027">
    <property type="protein sequence ID" value="SOC47124.1"/>
    <property type="molecule type" value="Genomic_DNA"/>
</dbReference>
<dbReference type="AlphaFoldDB" id="A0A285UZ09"/>
<accession>A0A285UZ09</accession>
<dbReference type="Proteomes" id="UP000219167">
    <property type="component" value="Unassembled WGS sequence"/>
</dbReference>
<name>A0A285UZ09_9HYPH</name>
<proteinExistence type="predicted"/>
<evidence type="ECO:0000313" key="1">
    <source>
        <dbReference type="EMBL" id="SOC47124.1"/>
    </source>
</evidence>
<evidence type="ECO:0000313" key="2">
    <source>
        <dbReference type="Proteomes" id="UP000219167"/>
    </source>
</evidence>